<dbReference type="InParanoid" id="B0WE63"/>
<dbReference type="PANTHER" id="PTHR42643:SF41">
    <property type="entry name" value="IONOTROPIC RECEPTOR 20A-RELATED"/>
    <property type="match status" value="1"/>
</dbReference>
<accession>B0WE63</accession>
<comment type="subcellular location">
    <subcellularLocation>
        <location evidence="1">Cell membrane</location>
        <topology evidence="1">Multi-pass membrane protein</topology>
    </subcellularLocation>
</comment>
<dbReference type="EMBL" id="DS231905">
    <property type="protein sequence ID" value="EDS45290.1"/>
    <property type="molecule type" value="Genomic_DNA"/>
</dbReference>
<evidence type="ECO:0000313" key="10">
    <source>
        <dbReference type="EnsemblMetazoa" id="CPIJ005520-PA"/>
    </source>
</evidence>
<protein>
    <submittedName>
        <fullName evidence="9 10">Uncharacterized protein</fullName>
    </submittedName>
</protein>
<evidence type="ECO:0000256" key="2">
    <source>
        <dbReference type="ARBA" id="ARBA00022475"/>
    </source>
</evidence>
<evidence type="ECO:0000313" key="9">
    <source>
        <dbReference type="EMBL" id="EDS45290.1"/>
    </source>
</evidence>
<evidence type="ECO:0000256" key="4">
    <source>
        <dbReference type="ARBA" id="ARBA00022989"/>
    </source>
</evidence>
<dbReference type="eggNOG" id="ENOG502T8W4">
    <property type="taxonomic scope" value="Eukaryota"/>
</dbReference>
<dbReference type="GO" id="GO:0005886">
    <property type="term" value="C:plasma membrane"/>
    <property type="evidence" value="ECO:0007669"/>
    <property type="project" value="UniProtKB-SubCell"/>
</dbReference>
<proteinExistence type="predicted"/>
<sequence>MIKPTLPLIRRNISDYWPETAYQTHPIYVRPRSLDTMDTHIQPGVCFMIPEELIGSMFFHLLRPFTSSLIVAILCIMIIIQAFSIVFNNLFPRGILSQVFYGSLIPGHEMHWIERFTLFFFAVLLFILSESYIAKLFQLMFQHQYRTHLESIEDLINKDLVIYTQSEFYSQHVYGLFPSLRNQLQVLTSFIDPLDHDTLLCTSCVFIENYVQSENNLDPITGALQYYVLSEKIPIVTEAFTHSRLQPFSQRFKIIYSRLLEAGFVDHWVMVFKEILLSVPENRLQIVEFKQLLSLWKLLVLGFATGSVAFFMEVVAYYGWLGLHKVHFRIFKFSVTQLRRLAQAPKRCDFYVILLDPVHDANHFNELGQSFLEADRWNRYGMFAFVSLEEMTPVLENLWMFYRHLVKTLGITNAVLVFEKNGGALPVVIQFNYFKDELIMLDDIYAAQEKLRADYLSDVNGAFKYYVLPEKIPIVTEAFTHSRLQPFSQRFNIINSKLLEAGFVDYWVIIYKDIFLSIPESRLQIVEFKQLISLWKLLVLGFSCGCVAFFVEVVAYYGWLGLLLPSLQWEHIS</sequence>
<feature type="transmembrane region" description="Helical" evidence="8">
    <location>
        <begin position="65"/>
        <end position="87"/>
    </location>
</feature>
<dbReference type="AlphaFoldDB" id="B0WE63"/>
<dbReference type="Proteomes" id="UP000002320">
    <property type="component" value="Unassembled WGS sequence"/>
</dbReference>
<organism>
    <name type="scientific">Culex quinquefasciatus</name>
    <name type="common">Southern house mosquito</name>
    <name type="synonym">Culex pungens</name>
    <dbReference type="NCBI Taxonomy" id="7176"/>
    <lineage>
        <taxon>Eukaryota</taxon>
        <taxon>Metazoa</taxon>
        <taxon>Ecdysozoa</taxon>
        <taxon>Arthropoda</taxon>
        <taxon>Hexapoda</taxon>
        <taxon>Insecta</taxon>
        <taxon>Pterygota</taxon>
        <taxon>Neoptera</taxon>
        <taxon>Endopterygota</taxon>
        <taxon>Diptera</taxon>
        <taxon>Nematocera</taxon>
        <taxon>Culicoidea</taxon>
        <taxon>Culicidae</taxon>
        <taxon>Culicinae</taxon>
        <taxon>Culicini</taxon>
        <taxon>Culex</taxon>
        <taxon>Culex</taxon>
    </lineage>
</organism>
<reference evidence="10" key="2">
    <citation type="submission" date="2021-02" db="UniProtKB">
        <authorList>
            <consortium name="EnsemblMetazoa"/>
        </authorList>
    </citation>
    <scope>IDENTIFICATION</scope>
    <source>
        <strain evidence="10">JHB</strain>
    </source>
</reference>
<evidence type="ECO:0000256" key="1">
    <source>
        <dbReference type="ARBA" id="ARBA00004651"/>
    </source>
</evidence>
<keyword evidence="3 8" id="KW-0812">Transmembrane</keyword>
<keyword evidence="5 8" id="KW-0472">Membrane</keyword>
<reference evidence="9" key="1">
    <citation type="submission" date="2007-03" db="EMBL/GenBank/DDBJ databases">
        <title>Annotation of Culex pipiens quinquefasciatus.</title>
        <authorList>
            <consortium name="The Broad Institute Genome Sequencing Platform"/>
            <person name="Atkinson P.W."/>
            <person name="Hemingway J."/>
            <person name="Christensen B.M."/>
            <person name="Higgs S."/>
            <person name="Kodira C."/>
            <person name="Hannick L."/>
            <person name="Megy K."/>
            <person name="O'Leary S."/>
            <person name="Pearson M."/>
            <person name="Haas B.J."/>
            <person name="Mauceli E."/>
            <person name="Wortman J.R."/>
            <person name="Lee N.H."/>
            <person name="Guigo R."/>
            <person name="Stanke M."/>
            <person name="Alvarado L."/>
            <person name="Amedeo P."/>
            <person name="Antoine C.H."/>
            <person name="Arensburger P."/>
            <person name="Bidwell S.L."/>
            <person name="Crawford M."/>
            <person name="Camaro F."/>
            <person name="Devon K."/>
            <person name="Engels R."/>
            <person name="Hammond M."/>
            <person name="Howarth C."/>
            <person name="Koehrsen M."/>
            <person name="Lawson D."/>
            <person name="Montgomery P."/>
            <person name="Nene V."/>
            <person name="Nusbaum C."/>
            <person name="Puiu D."/>
            <person name="Romero-Severson J."/>
            <person name="Severson D.W."/>
            <person name="Shumway M."/>
            <person name="Sisk P."/>
            <person name="Stolte C."/>
            <person name="Zeng Q."/>
            <person name="Eisenstadt E."/>
            <person name="Fraser-Liggett C."/>
            <person name="Strausberg R."/>
            <person name="Galagan J."/>
            <person name="Birren B."/>
            <person name="Collins F.H."/>
        </authorList>
    </citation>
    <scope>NUCLEOTIDE SEQUENCE [LARGE SCALE GENOMIC DNA]</scope>
    <source>
        <strain evidence="9">JHB</strain>
    </source>
</reference>
<dbReference type="HOGENOM" id="CLU_475891_0_0_1"/>
<dbReference type="EnsemblMetazoa" id="CPIJ005520-RA">
    <property type="protein sequence ID" value="CPIJ005520-PA"/>
    <property type="gene ID" value="CPIJ005520"/>
</dbReference>
<evidence type="ECO:0000256" key="3">
    <source>
        <dbReference type="ARBA" id="ARBA00022692"/>
    </source>
</evidence>
<dbReference type="InterPro" id="IPR052192">
    <property type="entry name" value="Insect_Ionotropic_Sensory_Rcpt"/>
</dbReference>
<name>B0WE63_CULQU</name>
<gene>
    <name evidence="10" type="primary">6037034</name>
    <name evidence="9" type="ORF">CpipJ_CPIJ005520</name>
</gene>
<evidence type="ECO:0000256" key="6">
    <source>
        <dbReference type="ARBA" id="ARBA00023170"/>
    </source>
</evidence>
<evidence type="ECO:0000313" key="11">
    <source>
        <dbReference type="Proteomes" id="UP000002320"/>
    </source>
</evidence>
<evidence type="ECO:0000256" key="5">
    <source>
        <dbReference type="ARBA" id="ARBA00023136"/>
    </source>
</evidence>
<feature type="transmembrane region" description="Helical" evidence="8">
    <location>
        <begin position="116"/>
        <end position="137"/>
    </location>
</feature>
<keyword evidence="7" id="KW-0325">Glycoprotein</keyword>
<dbReference type="PANTHER" id="PTHR42643">
    <property type="entry name" value="IONOTROPIC RECEPTOR 20A-RELATED"/>
    <property type="match status" value="1"/>
</dbReference>
<keyword evidence="2" id="KW-1003">Cell membrane</keyword>
<evidence type="ECO:0000256" key="8">
    <source>
        <dbReference type="SAM" id="Phobius"/>
    </source>
</evidence>
<feature type="transmembrane region" description="Helical" evidence="8">
    <location>
        <begin position="537"/>
        <end position="559"/>
    </location>
</feature>
<feature type="transmembrane region" description="Helical" evidence="8">
    <location>
        <begin position="299"/>
        <end position="323"/>
    </location>
</feature>
<dbReference type="KEGG" id="cqu:CpipJ_CPIJ005520"/>
<keyword evidence="4 8" id="KW-1133">Transmembrane helix</keyword>
<dbReference type="VEuPathDB" id="VectorBase:CPIJ005520"/>
<keyword evidence="6" id="KW-0675">Receptor</keyword>
<evidence type="ECO:0000256" key="7">
    <source>
        <dbReference type="ARBA" id="ARBA00023180"/>
    </source>
</evidence>
<keyword evidence="11" id="KW-1185">Reference proteome</keyword>